<evidence type="ECO:0000313" key="3">
    <source>
        <dbReference type="EMBL" id="KAK1322103.1"/>
    </source>
</evidence>
<evidence type="ECO:0000256" key="1">
    <source>
        <dbReference type="SAM" id="Coils"/>
    </source>
</evidence>
<feature type="region of interest" description="Disordered" evidence="2">
    <location>
        <begin position="1"/>
        <end position="43"/>
    </location>
</feature>
<dbReference type="AlphaFoldDB" id="A0AAV9FCN8"/>
<dbReference type="EMBL" id="JAUJYO010000003">
    <property type="protein sequence ID" value="KAK1322103.1"/>
    <property type="molecule type" value="Genomic_DNA"/>
</dbReference>
<keyword evidence="4" id="KW-1185">Reference proteome</keyword>
<evidence type="ECO:0000256" key="2">
    <source>
        <dbReference type="SAM" id="MobiDB-lite"/>
    </source>
</evidence>
<accession>A0AAV9FCN8</accession>
<reference evidence="3" key="1">
    <citation type="journal article" date="2023" name="Nat. Commun.">
        <title>Diploid and tetraploid genomes of Acorus and the evolution of monocots.</title>
        <authorList>
            <person name="Ma L."/>
            <person name="Liu K.W."/>
            <person name="Li Z."/>
            <person name="Hsiao Y.Y."/>
            <person name="Qi Y."/>
            <person name="Fu T."/>
            <person name="Tang G.D."/>
            <person name="Zhang D."/>
            <person name="Sun W.H."/>
            <person name="Liu D.K."/>
            <person name="Li Y."/>
            <person name="Chen G.Z."/>
            <person name="Liu X.D."/>
            <person name="Liao X.Y."/>
            <person name="Jiang Y.T."/>
            <person name="Yu X."/>
            <person name="Hao Y."/>
            <person name="Huang J."/>
            <person name="Zhao X.W."/>
            <person name="Ke S."/>
            <person name="Chen Y.Y."/>
            <person name="Wu W.L."/>
            <person name="Hsu J.L."/>
            <person name="Lin Y.F."/>
            <person name="Huang M.D."/>
            <person name="Li C.Y."/>
            <person name="Huang L."/>
            <person name="Wang Z.W."/>
            <person name="Zhao X."/>
            <person name="Zhong W.Y."/>
            <person name="Peng D.H."/>
            <person name="Ahmad S."/>
            <person name="Lan S."/>
            <person name="Zhang J.S."/>
            <person name="Tsai W.C."/>
            <person name="Van de Peer Y."/>
            <person name="Liu Z.J."/>
        </authorList>
    </citation>
    <scope>NUCLEOTIDE SEQUENCE</scope>
    <source>
        <strain evidence="3">CP</strain>
    </source>
</reference>
<name>A0AAV9FCN8_ACOCL</name>
<feature type="region of interest" description="Disordered" evidence="2">
    <location>
        <begin position="103"/>
        <end position="129"/>
    </location>
</feature>
<comment type="caution">
    <text evidence="3">The sequence shown here is derived from an EMBL/GenBank/DDBJ whole genome shotgun (WGS) entry which is preliminary data.</text>
</comment>
<evidence type="ECO:0000313" key="4">
    <source>
        <dbReference type="Proteomes" id="UP001180020"/>
    </source>
</evidence>
<dbReference type="Proteomes" id="UP001180020">
    <property type="component" value="Unassembled WGS sequence"/>
</dbReference>
<keyword evidence="1" id="KW-0175">Coiled coil</keyword>
<gene>
    <name evidence="3" type="ORF">QJS10_CPA03g01313</name>
</gene>
<feature type="coiled-coil region" evidence="1">
    <location>
        <begin position="53"/>
        <end position="83"/>
    </location>
</feature>
<protein>
    <submittedName>
        <fullName evidence="3">Uncharacterized protein</fullName>
    </submittedName>
</protein>
<organism evidence="3 4">
    <name type="scientific">Acorus calamus</name>
    <name type="common">Sweet flag</name>
    <dbReference type="NCBI Taxonomy" id="4465"/>
    <lineage>
        <taxon>Eukaryota</taxon>
        <taxon>Viridiplantae</taxon>
        <taxon>Streptophyta</taxon>
        <taxon>Embryophyta</taxon>
        <taxon>Tracheophyta</taxon>
        <taxon>Spermatophyta</taxon>
        <taxon>Magnoliopsida</taxon>
        <taxon>Liliopsida</taxon>
        <taxon>Acoraceae</taxon>
        <taxon>Acorus</taxon>
    </lineage>
</organism>
<proteinExistence type="predicted"/>
<feature type="compositionally biased region" description="Basic residues" evidence="2">
    <location>
        <begin position="1"/>
        <end position="13"/>
    </location>
</feature>
<sequence>MPPRGLIRRRGRPRASVDSRPTGDEESTERSSAVGPGPAQEPPAWERAYARIADLLESQTRALEAQTRALAEQAREIQELRAAREAAPQVPLAADPPVVPELSLTRIRRRSSLRRDSSRRQRSRQTSCE</sequence>
<reference evidence="3" key="2">
    <citation type="submission" date="2023-06" db="EMBL/GenBank/DDBJ databases">
        <authorList>
            <person name="Ma L."/>
            <person name="Liu K.-W."/>
            <person name="Li Z."/>
            <person name="Hsiao Y.-Y."/>
            <person name="Qi Y."/>
            <person name="Fu T."/>
            <person name="Tang G."/>
            <person name="Zhang D."/>
            <person name="Sun W.-H."/>
            <person name="Liu D.-K."/>
            <person name="Li Y."/>
            <person name="Chen G.-Z."/>
            <person name="Liu X.-D."/>
            <person name="Liao X.-Y."/>
            <person name="Jiang Y.-T."/>
            <person name="Yu X."/>
            <person name="Hao Y."/>
            <person name="Huang J."/>
            <person name="Zhao X.-W."/>
            <person name="Ke S."/>
            <person name="Chen Y.-Y."/>
            <person name="Wu W.-L."/>
            <person name="Hsu J.-L."/>
            <person name="Lin Y.-F."/>
            <person name="Huang M.-D."/>
            <person name="Li C.-Y."/>
            <person name="Huang L."/>
            <person name="Wang Z.-W."/>
            <person name="Zhao X."/>
            <person name="Zhong W.-Y."/>
            <person name="Peng D.-H."/>
            <person name="Ahmad S."/>
            <person name="Lan S."/>
            <person name="Zhang J.-S."/>
            <person name="Tsai W.-C."/>
            <person name="Van De Peer Y."/>
            <person name="Liu Z.-J."/>
        </authorList>
    </citation>
    <scope>NUCLEOTIDE SEQUENCE</scope>
    <source>
        <strain evidence="3">CP</strain>
        <tissue evidence="3">Leaves</tissue>
    </source>
</reference>